<dbReference type="OrthoDB" id="2418900at2759"/>
<evidence type="ECO:0000313" key="2">
    <source>
        <dbReference type="EMBL" id="KAF5346217.1"/>
    </source>
</evidence>
<feature type="compositionally biased region" description="Basic and acidic residues" evidence="1">
    <location>
        <begin position="779"/>
        <end position="789"/>
    </location>
</feature>
<evidence type="ECO:0000256" key="1">
    <source>
        <dbReference type="SAM" id="MobiDB-lite"/>
    </source>
</evidence>
<evidence type="ECO:0008006" key="4">
    <source>
        <dbReference type="Google" id="ProtNLM"/>
    </source>
</evidence>
<dbReference type="Proteomes" id="UP000518752">
    <property type="component" value="Unassembled WGS sequence"/>
</dbReference>
<dbReference type="InterPro" id="IPR041078">
    <property type="entry name" value="Plavaka"/>
</dbReference>
<comment type="caution">
    <text evidence="2">The sequence shown here is derived from an EMBL/GenBank/DDBJ whole genome shotgun (WGS) entry which is preliminary data.</text>
</comment>
<dbReference type="EMBL" id="JAACJN010000359">
    <property type="protein sequence ID" value="KAF5346217.1"/>
    <property type="molecule type" value="Genomic_DNA"/>
</dbReference>
<feature type="region of interest" description="Disordered" evidence="1">
    <location>
        <begin position="58"/>
        <end position="89"/>
    </location>
</feature>
<gene>
    <name evidence="2" type="ORF">D9757_014049</name>
</gene>
<reference evidence="2 3" key="1">
    <citation type="journal article" date="2020" name="ISME J.">
        <title>Uncovering the hidden diversity of litter-decomposition mechanisms in mushroom-forming fungi.</title>
        <authorList>
            <person name="Floudas D."/>
            <person name="Bentzer J."/>
            <person name="Ahren D."/>
            <person name="Johansson T."/>
            <person name="Persson P."/>
            <person name="Tunlid A."/>
        </authorList>
    </citation>
    <scope>NUCLEOTIDE SEQUENCE [LARGE SCALE GENOMIC DNA]</scope>
    <source>
        <strain evidence="2 3">CBS 406.79</strain>
    </source>
</reference>
<evidence type="ECO:0000313" key="3">
    <source>
        <dbReference type="Proteomes" id="UP000518752"/>
    </source>
</evidence>
<feature type="compositionally biased region" description="Basic and acidic residues" evidence="1">
    <location>
        <begin position="842"/>
        <end position="864"/>
    </location>
</feature>
<accession>A0A8H5CQN0</accession>
<dbReference type="Pfam" id="PF18759">
    <property type="entry name" value="Plavaka"/>
    <property type="match status" value="1"/>
</dbReference>
<feature type="region of interest" description="Disordered" evidence="1">
    <location>
        <begin position="154"/>
        <end position="176"/>
    </location>
</feature>
<feature type="compositionally biased region" description="Basic and acidic residues" evidence="1">
    <location>
        <begin position="807"/>
        <end position="828"/>
    </location>
</feature>
<feature type="region of interest" description="Disordered" evidence="1">
    <location>
        <begin position="763"/>
        <end position="869"/>
    </location>
</feature>
<sequence>MDIPCPVCPKLFSRVQDRDAHLNLKQDSDHVAYIQQQNQRIETRFNRTVKAATSVRPDTFPQIDKPILQQESGKQQNSESPMEVDSSSDMDVDLVWGEDSEEEEGEVIGVEDVVGAHDPDELEERQYEERMREEARKLCGVELEDVLEHLNFLPDQPTKEDVPTGNESPSFERHSSSFSDTLPFAVEDEATWTWKWHPSAGKVYGTEPNVYARWAQLFLEQEEGADKGYYPFTSRLEWEIAQWAVQEKITQQSFDRLLRIPKVKDSLGVTFSSARAMLAKVDEIPSRGGSWYTKQLSFKDHPDETFTIRHRNPLDAIKALWGDPSFANDLVYRPAKLFRNSSCTENERVFSEMWTGSFWNAVQELIPEGGTIAPVILASDKTQLTQFSGSKSAYPVYMTLGNIPKSLRRKPGARACILIAYLSVDKLPKKLSQTILKLRNYELFHRSMAIVLEPLKAAGDPSGPGVEMVGGDGAVRRVYPLLATYVADYPEQCLVTCTKYGTCPKCRRKAGDLQLPKVGESRTQSWTYQTIKNARQDVGPRGGVAAVHALAMESDVAGGIFEPFWVGFPLTDIHRCVAPDILHQIYQGVFKHLVSWIQQTMGKPELDARIQRLPPTSGVRHFSKGISVLAQVSGTERKHMARILVACLLAQYPSHTQYTLGCLQTELDTWHKYRNFFIHASVREHFNIPKFHSLLHYIESIRWLGTTDNYNTEAFERLHIDFAKEGWRASNKRDPFPQMVRFMDRQEKIFSYDFYRSWTKNNPSRKLSSGGDLQVGAVEADKEDRNVEKDEGDGDEDEDENEEDKDKEDKDENKEDKDKEDKEDKDKEDKEDEDEDKLIKKKMADNPRAKREKEAEKRKEEEKKRKGAVIKIAKHPQESRKKLSHILVSHRAPGFGWALKLFLHSLLPRDGTRSTKATILRSLFPFTALDVWHRVKLMPTAVQGEADQTILRALPITSRSQRARFDTVLVSRVGYQAKPAVVRGCRVARLRVIFKLPLTITGRTGFEEPAPSFWPKEPLAYVTWYTHFKQTADKHTGNSSGGNNSSE</sequence>
<keyword evidence="3" id="KW-1185">Reference proteome</keyword>
<dbReference type="AlphaFoldDB" id="A0A8H5CQN0"/>
<organism evidence="2 3">
    <name type="scientific">Collybiopsis confluens</name>
    <dbReference type="NCBI Taxonomy" id="2823264"/>
    <lineage>
        <taxon>Eukaryota</taxon>
        <taxon>Fungi</taxon>
        <taxon>Dikarya</taxon>
        <taxon>Basidiomycota</taxon>
        <taxon>Agaricomycotina</taxon>
        <taxon>Agaricomycetes</taxon>
        <taxon>Agaricomycetidae</taxon>
        <taxon>Agaricales</taxon>
        <taxon>Marasmiineae</taxon>
        <taxon>Omphalotaceae</taxon>
        <taxon>Collybiopsis</taxon>
    </lineage>
</organism>
<proteinExistence type="predicted"/>
<protein>
    <recommendedName>
        <fullName evidence="4">C2H2-type domain-containing protein</fullName>
    </recommendedName>
</protein>
<feature type="compositionally biased region" description="Acidic residues" evidence="1">
    <location>
        <begin position="790"/>
        <end position="806"/>
    </location>
</feature>
<name>A0A8H5CQN0_9AGAR</name>